<proteinExistence type="predicted"/>
<name>A0A9R1X2T2_LACSA</name>
<organism evidence="1 2">
    <name type="scientific">Lactuca sativa</name>
    <name type="common">Garden lettuce</name>
    <dbReference type="NCBI Taxonomy" id="4236"/>
    <lineage>
        <taxon>Eukaryota</taxon>
        <taxon>Viridiplantae</taxon>
        <taxon>Streptophyta</taxon>
        <taxon>Embryophyta</taxon>
        <taxon>Tracheophyta</taxon>
        <taxon>Spermatophyta</taxon>
        <taxon>Magnoliopsida</taxon>
        <taxon>eudicotyledons</taxon>
        <taxon>Gunneridae</taxon>
        <taxon>Pentapetalae</taxon>
        <taxon>asterids</taxon>
        <taxon>campanulids</taxon>
        <taxon>Asterales</taxon>
        <taxon>Asteraceae</taxon>
        <taxon>Cichorioideae</taxon>
        <taxon>Cichorieae</taxon>
        <taxon>Lactucinae</taxon>
        <taxon>Lactuca</taxon>
    </lineage>
</organism>
<comment type="caution">
    <text evidence="1">The sequence shown here is derived from an EMBL/GenBank/DDBJ whole genome shotgun (WGS) entry which is preliminary data.</text>
</comment>
<evidence type="ECO:0000313" key="2">
    <source>
        <dbReference type="Proteomes" id="UP000235145"/>
    </source>
</evidence>
<sequence>MLTCLVSFHVFPRYDSKTFEGLALNVQKLEEGMTSNCGTLDIFVAFTVNFTRILCIDEVYVLINLVLNLQPTTLKTTSLAKTDKLKFLKIKHVELKGSYKNFPELRWLYWSEYQLKRIPSGLWGATWWL</sequence>
<dbReference type="Proteomes" id="UP000235145">
    <property type="component" value="Unassembled WGS sequence"/>
</dbReference>
<reference evidence="1 2" key="1">
    <citation type="journal article" date="2017" name="Nat. Commun.">
        <title>Genome assembly with in vitro proximity ligation data and whole-genome triplication in lettuce.</title>
        <authorList>
            <person name="Reyes-Chin-Wo S."/>
            <person name="Wang Z."/>
            <person name="Yang X."/>
            <person name="Kozik A."/>
            <person name="Arikit S."/>
            <person name="Song C."/>
            <person name="Xia L."/>
            <person name="Froenicke L."/>
            <person name="Lavelle D.O."/>
            <person name="Truco M.J."/>
            <person name="Xia R."/>
            <person name="Zhu S."/>
            <person name="Xu C."/>
            <person name="Xu H."/>
            <person name="Xu X."/>
            <person name="Cox K."/>
            <person name="Korf I."/>
            <person name="Meyers B.C."/>
            <person name="Michelmore R.W."/>
        </authorList>
    </citation>
    <scope>NUCLEOTIDE SEQUENCE [LARGE SCALE GENOMIC DNA]</scope>
    <source>
        <strain evidence="2">cv. Salinas</strain>
        <tissue evidence="1">Seedlings</tissue>
    </source>
</reference>
<accession>A0A9R1X2T2</accession>
<evidence type="ECO:0000313" key="1">
    <source>
        <dbReference type="EMBL" id="KAJ0196299.1"/>
    </source>
</evidence>
<dbReference type="AlphaFoldDB" id="A0A9R1X2T2"/>
<gene>
    <name evidence="1" type="ORF">LSAT_V11C700360820</name>
</gene>
<protein>
    <submittedName>
        <fullName evidence="1">Uncharacterized protein</fullName>
    </submittedName>
</protein>
<dbReference type="EMBL" id="NBSK02000007">
    <property type="protein sequence ID" value="KAJ0196299.1"/>
    <property type="molecule type" value="Genomic_DNA"/>
</dbReference>
<keyword evidence="2" id="KW-1185">Reference proteome</keyword>